<feature type="domain" description="RecF/RecN/SMC N-terminal" evidence="14">
    <location>
        <begin position="5"/>
        <end position="345"/>
    </location>
</feature>
<keyword evidence="8 12" id="KW-0067">ATP-binding</keyword>
<feature type="binding site" evidence="12">
    <location>
        <begin position="30"/>
        <end position="37"/>
    </location>
    <ligand>
        <name>ATP</name>
        <dbReference type="ChEBI" id="CHEBI:30616"/>
    </ligand>
</feature>
<dbReference type="NCBIfam" id="TIGR00611">
    <property type="entry name" value="recf"/>
    <property type="match status" value="1"/>
</dbReference>
<evidence type="ECO:0000256" key="8">
    <source>
        <dbReference type="ARBA" id="ARBA00022840"/>
    </source>
</evidence>
<proteinExistence type="inferred from homology"/>
<dbReference type="InterPro" id="IPR018078">
    <property type="entry name" value="DNA-binding_RecF_CS"/>
</dbReference>
<evidence type="ECO:0000256" key="2">
    <source>
        <dbReference type="ARBA" id="ARBA00008016"/>
    </source>
</evidence>
<name>A0A2K9P2K2_9FIRM</name>
<evidence type="ECO:0000313" key="15">
    <source>
        <dbReference type="EMBL" id="AUO19481.1"/>
    </source>
</evidence>
<dbReference type="Gene3D" id="1.20.1050.90">
    <property type="entry name" value="RecF/RecN/SMC, N-terminal domain"/>
    <property type="match status" value="1"/>
</dbReference>
<evidence type="ECO:0000256" key="7">
    <source>
        <dbReference type="ARBA" id="ARBA00022763"/>
    </source>
</evidence>
<dbReference type="GO" id="GO:0000731">
    <property type="term" value="P:DNA synthesis involved in DNA repair"/>
    <property type="evidence" value="ECO:0007669"/>
    <property type="project" value="TreeGrafter"/>
</dbReference>
<dbReference type="GO" id="GO:0006302">
    <property type="term" value="P:double-strand break repair"/>
    <property type="evidence" value="ECO:0007669"/>
    <property type="project" value="TreeGrafter"/>
</dbReference>
<dbReference type="Proteomes" id="UP000235589">
    <property type="component" value="Chromosome"/>
</dbReference>
<keyword evidence="5 12" id="KW-0235">DNA replication</keyword>
<evidence type="ECO:0000256" key="9">
    <source>
        <dbReference type="ARBA" id="ARBA00023125"/>
    </source>
</evidence>
<dbReference type="GO" id="GO:0005524">
    <property type="term" value="F:ATP binding"/>
    <property type="evidence" value="ECO:0007669"/>
    <property type="project" value="UniProtKB-UniRule"/>
</dbReference>
<evidence type="ECO:0000256" key="13">
    <source>
        <dbReference type="RuleBase" id="RU000578"/>
    </source>
</evidence>
<evidence type="ECO:0000256" key="11">
    <source>
        <dbReference type="ARBA" id="ARBA00023236"/>
    </source>
</evidence>
<evidence type="ECO:0000256" key="3">
    <source>
        <dbReference type="ARBA" id="ARBA00020170"/>
    </source>
</evidence>
<dbReference type="InterPro" id="IPR003395">
    <property type="entry name" value="RecF/RecN/SMC_N"/>
</dbReference>
<dbReference type="InterPro" id="IPR001238">
    <property type="entry name" value="DNA-binding_RecF"/>
</dbReference>
<dbReference type="GO" id="GO:0003697">
    <property type="term" value="F:single-stranded DNA binding"/>
    <property type="evidence" value="ECO:0007669"/>
    <property type="project" value="UniProtKB-UniRule"/>
</dbReference>
<keyword evidence="7 12" id="KW-0227">DNA damage</keyword>
<keyword evidence="10 12" id="KW-0234">DNA repair</keyword>
<dbReference type="InterPro" id="IPR027417">
    <property type="entry name" value="P-loop_NTPase"/>
</dbReference>
<dbReference type="PROSITE" id="PS00618">
    <property type="entry name" value="RECF_2"/>
    <property type="match status" value="1"/>
</dbReference>
<dbReference type="GO" id="GO:0005737">
    <property type="term" value="C:cytoplasm"/>
    <property type="evidence" value="ECO:0007669"/>
    <property type="project" value="UniProtKB-SubCell"/>
</dbReference>
<comment type="function">
    <text evidence="12 13">The RecF protein is involved in DNA metabolism; it is required for DNA replication and normal SOS inducibility. RecF binds preferentially to single-stranded, linear DNA. It also seems to bind ATP.</text>
</comment>
<dbReference type="HAMAP" id="MF_00365">
    <property type="entry name" value="RecF"/>
    <property type="match status" value="1"/>
</dbReference>
<dbReference type="InterPro" id="IPR042174">
    <property type="entry name" value="RecF_2"/>
</dbReference>
<dbReference type="OrthoDB" id="9803889at2"/>
<dbReference type="Gene3D" id="3.40.50.300">
    <property type="entry name" value="P-loop containing nucleotide triphosphate hydrolases"/>
    <property type="match status" value="1"/>
</dbReference>
<protein>
    <recommendedName>
        <fullName evidence="3 12">DNA replication and repair protein RecF</fullName>
    </recommendedName>
</protein>
<evidence type="ECO:0000256" key="10">
    <source>
        <dbReference type="ARBA" id="ARBA00023204"/>
    </source>
</evidence>
<evidence type="ECO:0000256" key="5">
    <source>
        <dbReference type="ARBA" id="ARBA00022705"/>
    </source>
</evidence>
<dbReference type="GO" id="GO:0009432">
    <property type="term" value="P:SOS response"/>
    <property type="evidence" value="ECO:0007669"/>
    <property type="project" value="UniProtKB-UniRule"/>
</dbReference>
<evidence type="ECO:0000259" key="14">
    <source>
        <dbReference type="Pfam" id="PF02463"/>
    </source>
</evidence>
<comment type="subcellular location">
    <subcellularLocation>
        <location evidence="1 12 13">Cytoplasm</location>
    </subcellularLocation>
</comment>
<comment type="similarity">
    <text evidence="2 12 13">Belongs to the RecF family.</text>
</comment>
<evidence type="ECO:0000313" key="16">
    <source>
        <dbReference type="Proteomes" id="UP000235589"/>
    </source>
</evidence>
<dbReference type="KEGG" id="mpec:B9O19_01320"/>
<dbReference type="PANTHER" id="PTHR32182">
    <property type="entry name" value="DNA REPLICATION AND REPAIR PROTEIN RECF"/>
    <property type="match status" value="1"/>
</dbReference>
<gene>
    <name evidence="12" type="primary">recF</name>
    <name evidence="15" type="ORF">B9O19_01320</name>
</gene>
<dbReference type="EMBL" id="CP020991">
    <property type="protein sequence ID" value="AUO19481.1"/>
    <property type="molecule type" value="Genomic_DNA"/>
</dbReference>
<evidence type="ECO:0000256" key="4">
    <source>
        <dbReference type="ARBA" id="ARBA00022490"/>
    </source>
</evidence>
<evidence type="ECO:0000256" key="1">
    <source>
        <dbReference type="ARBA" id="ARBA00004496"/>
    </source>
</evidence>
<evidence type="ECO:0000256" key="12">
    <source>
        <dbReference type="HAMAP-Rule" id="MF_00365"/>
    </source>
</evidence>
<organism evidence="15 16">
    <name type="scientific">Monoglobus pectinilyticus</name>
    <dbReference type="NCBI Taxonomy" id="1981510"/>
    <lineage>
        <taxon>Bacteria</taxon>
        <taxon>Bacillati</taxon>
        <taxon>Bacillota</taxon>
        <taxon>Clostridia</taxon>
        <taxon>Monoglobales</taxon>
        <taxon>Monoglobaceae</taxon>
        <taxon>Monoglobus</taxon>
    </lineage>
</organism>
<keyword evidence="6 12" id="KW-0547">Nucleotide-binding</keyword>
<dbReference type="RefSeq" id="WP_102365685.1">
    <property type="nucleotide sequence ID" value="NZ_CP020991.1"/>
</dbReference>
<dbReference type="AlphaFoldDB" id="A0A2K9P2K2"/>
<reference evidence="15 16" key="1">
    <citation type="submission" date="2017-04" db="EMBL/GenBank/DDBJ databases">
        <title>Monoglobus pectinilyticus 14 draft genome.</title>
        <authorList>
            <person name="Kim C."/>
            <person name="Rosendale D.I."/>
            <person name="Kelly W.J."/>
            <person name="Tannock G.W."/>
            <person name="Patchett M.L."/>
            <person name="Jordens J.Z."/>
        </authorList>
    </citation>
    <scope>NUCLEOTIDE SEQUENCE [LARGE SCALE GENOMIC DNA]</scope>
    <source>
        <strain evidence="15 16">14</strain>
    </source>
</reference>
<keyword evidence="16" id="KW-1185">Reference proteome</keyword>
<dbReference type="Pfam" id="PF02463">
    <property type="entry name" value="SMC_N"/>
    <property type="match status" value="1"/>
</dbReference>
<dbReference type="SUPFAM" id="SSF52540">
    <property type="entry name" value="P-loop containing nucleoside triphosphate hydrolases"/>
    <property type="match status" value="1"/>
</dbReference>
<dbReference type="GeneID" id="98062720"/>
<sequence length="375" mass="43107">MKSNKIRLTNFRNYCEEEIEFSDGINVICGDNAQGKTNILEAVHMFSMGKSNRTNKDSELIRHGEDKADIYMEFSSYSQDSFFEIEMFRGRRKTIIYNDIPIKRNSELLGKFNVVYFGPELLGLVKEGPRGRRRNLDMLISQLRPNYFSALSSLRKVVDSKNALLKMTSPNETLLEIMNEKLIQVSAEIIRYRAEFIRRIEEIAKDIQFEISSGAEELSLKYMSCIGRFSTDAEFDAADVTNRLREKISSSYKREMEYGETMVSPHREDIVFEINNRDAKAFASQGQQKTIVLVEKLAEVKLIKEDINETPVLLLDDIMSELDRKRQKFVLANIKDMQIIITCTDIEELIGSGESAFESINRIFIKDGKVVSSLS</sequence>
<dbReference type="PANTHER" id="PTHR32182:SF0">
    <property type="entry name" value="DNA REPLICATION AND REPAIR PROTEIN RECF"/>
    <property type="match status" value="1"/>
</dbReference>
<accession>A0A2K9P2K2</accession>
<keyword evidence="11 12" id="KW-0742">SOS response</keyword>
<dbReference type="GO" id="GO:0006260">
    <property type="term" value="P:DNA replication"/>
    <property type="evidence" value="ECO:0007669"/>
    <property type="project" value="UniProtKB-UniRule"/>
</dbReference>
<evidence type="ECO:0000256" key="6">
    <source>
        <dbReference type="ARBA" id="ARBA00022741"/>
    </source>
</evidence>
<keyword evidence="9 12" id="KW-0238">DNA-binding</keyword>
<keyword evidence="4 12" id="KW-0963">Cytoplasm</keyword>